<comment type="subcellular location">
    <subcellularLocation>
        <location evidence="1">Membrane</location>
        <topology evidence="1">Multi-pass membrane protein</topology>
    </subcellularLocation>
</comment>
<dbReference type="InterPro" id="IPR032808">
    <property type="entry name" value="DoxX"/>
</dbReference>
<proteinExistence type="predicted"/>
<feature type="transmembrane region" description="Helical" evidence="5">
    <location>
        <begin position="73"/>
        <end position="91"/>
    </location>
</feature>
<evidence type="ECO:0000313" key="7">
    <source>
        <dbReference type="Proteomes" id="UP000590442"/>
    </source>
</evidence>
<dbReference type="GO" id="GO:0016020">
    <property type="term" value="C:membrane"/>
    <property type="evidence" value="ECO:0007669"/>
    <property type="project" value="UniProtKB-SubCell"/>
</dbReference>
<evidence type="ECO:0000256" key="5">
    <source>
        <dbReference type="SAM" id="Phobius"/>
    </source>
</evidence>
<accession>A0A846QRG3</accession>
<keyword evidence="7" id="KW-1185">Reference proteome</keyword>
<evidence type="ECO:0000256" key="4">
    <source>
        <dbReference type="ARBA" id="ARBA00023136"/>
    </source>
</evidence>
<keyword evidence="4 5" id="KW-0472">Membrane</keyword>
<reference evidence="6 7" key="1">
    <citation type="submission" date="2020-03" db="EMBL/GenBank/DDBJ databases">
        <title>Genomic Encyclopedia of Type Strains, Phase IV (KMG-IV): sequencing the most valuable type-strain genomes for metagenomic binning, comparative biology and taxonomic classification.</title>
        <authorList>
            <person name="Goeker M."/>
        </authorList>
    </citation>
    <scope>NUCLEOTIDE SEQUENCE [LARGE SCALE GENOMIC DNA]</scope>
    <source>
        <strain evidence="6 7">DSM 29762</strain>
    </source>
</reference>
<keyword evidence="2 5" id="KW-0812">Transmembrane</keyword>
<protein>
    <submittedName>
        <fullName evidence="6">dTDP-D-glucose 4,6-dehydratase</fullName>
    </submittedName>
</protein>
<evidence type="ECO:0000256" key="2">
    <source>
        <dbReference type="ARBA" id="ARBA00022692"/>
    </source>
</evidence>
<name>A0A846QRG3_9FLAO</name>
<evidence type="ECO:0000256" key="3">
    <source>
        <dbReference type="ARBA" id="ARBA00022989"/>
    </source>
</evidence>
<dbReference type="EMBL" id="JAATJJ010000001">
    <property type="protein sequence ID" value="NJB70731.1"/>
    <property type="molecule type" value="Genomic_DNA"/>
</dbReference>
<dbReference type="Pfam" id="PF13564">
    <property type="entry name" value="DoxX_2"/>
    <property type="match status" value="1"/>
</dbReference>
<feature type="transmembrane region" description="Helical" evidence="5">
    <location>
        <begin position="7"/>
        <end position="27"/>
    </location>
</feature>
<comment type="caution">
    <text evidence="6">The sequence shown here is derived from an EMBL/GenBank/DDBJ whole genome shotgun (WGS) entry which is preliminary data.</text>
</comment>
<sequence>MKNKYFIPYLIFLGLFSIMILASVYNHIFNYEVVVGEYAKLGYPEHLIAPMVIAQLFGLFVIIYNKGELLLEWAYAGFFINLIFAIIAHYVSKHGNGAASVICLTLLWSTYSLNIKAKQAKKSESKKAIQIV</sequence>
<dbReference type="AlphaFoldDB" id="A0A846QRG3"/>
<evidence type="ECO:0000256" key="1">
    <source>
        <dbReference type="ARBA" id="ARBA00004141"/>
    </source>
</evidence>
<dbReference type="Proteomes" id="UP000590442">
    <property type="component" value="Unassembled WGS sequence"/>
</dbReference>
<feature type="transmembrane region" description="Helical" evidence="5">
    <location>
        <begin position="97"/>
        <end position="117"/>
    </location>
</feature>
<evidence type="ECO:0000313" key="6">
    <source>
        <dbReference type="EMBL" id="NJB70731.1"/>
    </source>
</evidence>
<feature type="transmembrane region" description="Helical" evidence="5">
    <location>
        <begin position="47"/>
        <end position="64"/>
    </location>
</feature>
<keyword evidence="3 5" id="KW-1133">Transmembrane helix</keyword>
<dbReference type="RefSeq" id="WP_167961846.1">
    <property type="nucleotide sequence ID" value="NZ_JAATJJ010000001.1"/>
</dbReference>
<organism evidence="6 7">
    <name type="scientific">Saonia flava</name>
    <dbReference type="NCBI Taxonomy" id="523696"/>
    <lineage>
        <taxon>Bacteria</taxon>
        <taxon>Pseudomonadati</taxon>
        <taxon>Bacteroidota</taxon>
        <taxon>Flavobacteriia</taxon>
        <taxon>Flavobacteriales</taxon>
        <taxon>Flavobacteriaceae</taxon>
        <taxon>Saonia</taxon>
    </lineage>
</organism>
<gene>
    <name evidence="6" type="ORF">GGR42_001193</name>
</gene>